<keyword evidence="3" id="KW-1185">Reference proteome</keyword>
<evidence type="ECO:0000313" key="3">
    <source>
        <dbReference type="Proteomes" id="UP000809621"/>
    </source>
</evidence>
<dbReference type="CDD" id="cd06259">
    <property type="entry name" value="YdcF-like"/>
    <property type="match status" value="1"/>
</dbReference>
<reference evidence="2 3" key="1">
    <citation type="submission" date="2021-02" db="EMBL/GenBank/DDBJ databases">
        <authorList>
            <person name="Park J.-S."/>
        </authorList>
    </citation>
    <scope>NUCLEOTIDE SEQUENCE [LARGE SCALE GENOMIC DNA]</scope>
    <source>
        <strain evidence="2 3">188UL20-2</strain>
    </source>
</reference>
<accession>A0ABS2HH92</accession>
<dbReference type="Gene3D" id="3.40.50.620">
    <property type="entry name" value="HUPs"/>
    <property type="match status" value="1"/>
</dbReference>
<dbReference type="EMBL" id="JAFEUM010000001">
    <property type="protein sequence ID" value="MBM7035176.1"/>
    <property type="molecule type" value="Genomic_DNA"/>
</dbReference>
<dbReference type="PANTHER" id="PTHR30336:SF20">
    <property type="entry name" value="DUF218 DOMAIN-CONTAINING PROTEIN"/>
    <property type="match status" value="1"/>
</dbReference>
<feature type="domain" description="DUF218" evidence="1">
    <location>
        <begin position="26"/>
        <end position="144"/>
    </location>
</feature>
<sequence length="214" mass="24732">MKMRKYKAIETLWQYLQLDHCVVKSDLIMVLCSNDLRVAEYAAQLYHLQLAPKILFSGGLGRFTEDLFEHTEAETFAQVARDLGVPKEAILLETNASNTGENVLFSYQMLNDMNDIPEKVIIVQKPFMERRSLATFVKQWPIEETQVVVTSQKGKFEDYLCIDMPIDLVVDAMVSDFERIRDYPAKGFQIEQPIPKEVYQAYEVVKALGYYHCD</sequence>
<name>A0ABS2HH92_9VIBR</name>
<dbReference type="Proteomes" id="UP000809621">
    <property type="component" value="Unassembled WGS sequence"/>
</dbReference>
<evidence type="ECO:0000313" key="2">
    <source>
        <dbReference type="EMBL" id="MBM7035176.1"/>
    </source>
</evidence>
<dbReference type="InterPro" id="IPR014729">
    <property type="entry name" value="Rossmann-like_a/b/a_fold"/>
</dbReference>
<dbReference type="PANTHER" id="PTHR30336">
    <property type="entry name" value="INNER MEMBRANE PROTEIN, PROBABLE PERMEASE"/>
    <property type="match status" value="1"/>
</dbReference>
<comment type="caution">
    <text evidence="2">The sequence shown here is derived from an EMBL/GenBank/DDBJ whole genome shotgun (WGS) entry which is preliminary data.</text>
</comment>
<protein>
    <submittedName>
        <fullName evidence="2">YdcF family protein</fullName>
    </submittedName>
</protein>
<dbReference type="InterPro" id="IPR003848">
    <property type="entry name" value="DUF218"/>
</dbReference>
<gene>
    <name evidence="2" type="ORF">JQC93_02050</name>
</gene>
<dbReference type="RefSeq" id="WP_205156799.1">
    <property type="nucleotide sequence ID" value="NZ_JAFEUM010000001.1"/>
</dbReference>
<dbReference type="InterPro" id="IPR051599">
    <property type="entry name" value="Cell_Envelope_Assoc"/>
</dbReference>
<dbReference type="Pfam" id="PF02698">
    <property type="entry name" value="DUF218"/>
    <property type="match status" value="1"/>
</dbReference>
<proteinExistence type="predicted"/>
<evidence type="ECO:0000259" key="1">
    <source>
        <dbReference type="Pfam" id="PF02698"/>
    </source>
</evidence>
<organism evidence="2 3">
    <name type="scientific">Vibrio ulleungensis</name>
    <dbReference type="NCBI Taxonomy" id="2807619"/>
    <lineage>
        <taxon>Bacteria</taxon>
        <taxon>Pseudomonadati</taxon>
        <taxon>Pseudomonadota</taxon>
        <taxon>Gammaproteobacteria</taxon>
        <taxon>Vibrionales</taxon>
        <taxon>Vibrionaceae</taxon>
        <taxon>Vibrio</taxon>
    </lineage>
</organism>